<dbReference type="SUPFAM" id="SSF52540">
    <property type="entry name" value="P-loop containing nucleoside triphosphate hydrolases"/>
    <property type="match status" value="1"/>
</dbReference>
<comment type="caution">
    <text evidence="3">The sequence shown here is derived from an EMBL/GenBank/DDBJ whole genome shotgun (WGS) entry which is preliminary data.</text>
</comment>
<dbReference type="InterPro" id="IPR009928">
    <property type="entry name" value="DnaI_N"/>
</dbReference>
<accession>A0ABV0F1D6</accession>
<dbReference type="Proteomes" id="UP001429357">
    <property type="component" value="Unassembled WGS sequence"/>
</dbReference>
<gene>
    <name evidence="3" type="ORF">BAU18_001454</name>
</gene>
<dbReference type="InterPro" id="IPR027417">
    <property type="entry name" value="P-loop_NTPase"/>
</dbReference>
<evidence type="ECO:0000259" key="1">
    <source>
        <dbReference type="Pfam" id="PF01695"/>
    </source>
</evidence>
<reference evidence="3" key="2">
    <citation type="submission" date="2024-02" db="EMBL/GenBank/DDBJ databases">
        <title>The Genome Sequence of Enterococcus diestrammenae JM9A.</title>
        <authorList>
            <person name="Earl A."/>
            <person name="Manson A."/>
            <person name="Gilmore M."/>
            <person name="Sanders J."/>
            <person name="Shea T."/>
            <person name="Howe W."/>
            <person name="Livny J."/>
            <person name="Cuomo C."/>
            <person name="Neafsey D."/>
            <person name="Birren B."/>
        </authorList>
    </citation>
    <scope>NUCLEOTIDE SEQUENCE</scope>
    <source>
        <strain evidence="3">JM9A</strain>
    </source>
</reference>
<protein>
    <submittedName>
        <fullName evidence="3">Primosomal protein DnaI</fullName>
    </submittedName>
</protein>
<dbReference type="PANTHER" id="PTHR30050">
    <property type="entry name" value="CHROMOSOMAL REPLICATION INITIATOR PROTEIN DNAA"/>
    <property type="match status" value="1"/>
</dbReference>
<feature type="domain" description="Primosomal DnaI N-terminal" evidence="2">
    <location>
        <begin position="2"/>
        <end position="95"/>
    </location>
</feature>
<dbReference type="Pfam" id="PF01695">
    <property type="entry name" value="IstB_IS21"/>
    <property type="match status" value="1"/>
</dbReference>
<name>A0ABV0F1D6_9ENTE</name>
<feature type="domain" description="IstB-like ATP-binding" evidence="1">
    <location>
        <begin position="160"/>
        <end position="296"/>
    </location>
</feature>
<dbReference type="InterPro" id="IPR002611">
    <property type="entry name" value="IstB_ATP-bd"/>
</dbReference>
<dbReference type="NCBIfam" id="NF006505">
    <property type="entry name" value="PRK08939.1"/>
    <property type="match status" value="1"/>
</dbReference>
<proteinExistence type="predicted"/>
<evidence type="ECO:0000313" key="4">
    <source>
        <dbReference type="Proteomes" id="UP001429357"/>
    </source>
</evidence>
<keyword evidence="4" id="KW-1185">Reference proteome</keyword>
<dbReference type="Gene3D" id="3.40.50.300">
    <property type="entry name" value="P-loop containing nucleotide triphosphate hydrolases"/>
    <property type="match status" value="1"/>
</dbReference>
<reference evidence="3" key="1">
    <citation type="submission" date="2016-06" db="EMBL/GenBank/DDBJ databases">
        <authorList>
            <person name="Van Tyne D."/>
        </authorList>
    </citation>
    <scope>NUCLEOTIDE SEQUENCE</scope>
    <source>
        <strain evidence="3">JM9A</strain>
    </source>
</reference>
<evidence type="ECO:0000313" key="3">
    <source>
        <dbReference type="EMBL" id="MEO1781865.1"/>
    </source>
</evidence>
<dbReference type="EMBL" id="MAEI02000001">
    <property type="protein sequence ID" value="MEO1781865.1"/>
    <property type="molecule type" value="Genomic_DNA"/>
</dbReference>
<sequence>MMDDVGKNISGMMRRGNYQDRYQEMVEEVLQDADVRAFLEENQQRLTKEDIEKSYSKLYEFVKEKRKFHQQDPKMIAPGYQPKLVLNYHYIDVAYVPTAELLAQREQEDIRKRIQTYDIPKDIRHATMKTVDRSPERTKVIMEVLDFVTEYSATPKEFHKGLYLAGDVGIGKTYLLGAMANELAKRGFETMLVHYPTFSYNIKRSIADNTVGEKMDPIRRAPILVLDDVGADAITSWTRDEIFGVILQYRMQEQLPTFFTSNMTMAGLENFLTLTKDGDEPLKAKRLMERIRYLAKEVVLRGPNRRNP</sequence>
<evidence type="ECO:0000259" key="2">
    <source>
        <dbReference type="Pfam" id="PF07319"/>
    </source>
</evidence>
<organism evidence="3 4">
    <name type="scientific">Enterococcus diestrammenae</name>
    <dbReference type="NCBI Taxonomy" id="1155073"/>
    <lineage>
        <taxon>Bacteria</taxon>
        <taxon>Bacillati</taxon>
        <taxon>Bacillota</taxon>
        <taxon>Bacilli</taxon>
        <taxon>Lactobacillales</taxon>
        <taxon>Enterococcaceae</taxon>
        <taxon>Enterococcus</taxon>
    </lineage>
</organism>
<dbReference type="Pfam" id="PF07319">
    <property type="entry name" value="DnaI_N"/>
    <property type="match status" value="1"/>
</dbReference>
<dbReference type="PANTHER" id="PTHR30050:SF8">
    <property type="entry name" value="PRIMOSOMAL PROTEIN DNAI"/>
    <property type="match status" value="1"/>
</dbReference>